<accession>A0A6A6D9I6</accession>
<dbReference type="Proteomes" id="UP000800200">
    <property type="component" value="Unassembled WGS sequence"/>
</dbReference>
<protein>
    <recommendedName>
        <fullName evidence="3">ER-bound oxygenase mpaB/mpaB'/Rubber oxygenase catalytic domain-containing protein</fullName>
    </recommendedName>
</protein>
<dbReference type="PANTHER" id="PTHR36124:SF4">
    <property type="entry name" value="ER-BOUND OXYGENASE MPAB_MPAB'_RUBBER OXYGENASE CATALYTIC DOMAIN-CONTAINING PROTEIN"/>
    <property type="match status" value="1"/>
</dbReference>
<gene>
    <name evidence="1" type="ORF">K469DRAFT_724916</name>
</gene>
<reference evidence="1" key="1">
    <citation type="journal article" date="2020" name="Stud. Mycol.">
        <title>101 Dothideomycetes genomes: a test case for predicting lifestyles and emergence of pathogens.</title>
        <authorList>
            <person name="Haridas S."/>
            <person name="Albert R."/>
            <person name="Binder M."/>
            <person name="Bloem J."/>
            <person name="Labutti K."/>
            <person name="Salamov A."/>
            <person name="Andreopoulos B."/>
            <person name="Baker S."/>
            <person name="Barry K."/>
            <person name="Bills G."/>
            <person name="Bluhm B."/>
            <person name="Cannon C."/>
            <person name="Castanera R."/>
            <person name="Culley D."/>
            <person name="Daum C."/>
            <person name="Ezra D."/>
            <person name="Gonzalez J."/>
            <person name="Henrissat B."/>
            <person name="Kuo A."/>
            <person name="Liang C."/>
            <person name="Lipzen A."/>
            <person name="Lutzoni F."/>
            <person name="Magnuson J."/>
            <person name="Mondo S."/>
            <person name="Nolan M."/>
            <person name="Ohm R."/>
            <person name="Pangilinan J."/>
            <person name="Park H.-J."/>
            <person name="Ramirez L."/>
            <person name="Alfaro M."/>
            <person name="Sun H."/>
            <person name="Tritt A."/>
            <person name="Yoshinaga Y."/>
            <person name="Zwiers L.-H."/>
            <person name="Turgeon B."/>
            <person name="Goodwin S."/>
            <person name="Spatafora J."/>
            <person name="Crous P."/>
            <person name="Grigoriev I."/>
        </authorList>
    </citation>
    <scope>NUCLEOTIDE SEQUENCE</scope>
    <source>
        <strain evidence="1">CBS 207.26</strain>
    </source>
</reference>
<dbReference type="GO" id="GO:0016491">
    <property type="term" value="F:oxidoreductase activity"/>
    <property type="evidence" value="ECO:0007669"/>
    <property type="project" value="InterPro"/>
</dbReference>
<evidence type="ECO:0008006" key="3">
    <source>
        <dbReference type="Google" id="ProtNLM"/>
    </source>
</evidence>
<proteinExistence type="predicted"/>
<dbReference type="PANTHER" id="PTHR36124">
    <property type="match status" value="1"/>
</dbReference>
<name>A0A6A6D9I6_9PEZI</name>
<dbReference type="AlphaFoldDB" id="A0A6A6D9I6"/>
<dbReference type="EMBL" id="ML994759">
    <property type="protein sequence ID" value="KAF2174942.1"/>
    <property type="molecule type" value="Genomic_DNA"/>
</dbReference>
<organism evidence="1 2">
    <name type="scientific">Zopfia rhizophila CBS 207.26</name>
    <dbReference type="NCBI Taxonomy" id="1314779"/>
    <lineage>
        <taxon>Eukaryota</taxon>
        <taxon>Fungi</taxon>
        <taxon>Dikarya</taxon>
        <taxon>Ascomycota</taxon>
        <taxon>Pezizomycotina</taxon>
        <taxon>Dothideomycetes</taxon>
        <taxon>Dothideomycetes incertae sedis</taxon>
        <taxon>Zopfiaceae</taxon>
        <taxon>Zopfia</taxon>
    </lineage>
</organism>
<evidence type="ECO:0000313" key="1">
    <source>
        <dbReference type="EMBL" id="KAF2174942.1"/>
    </source>
</evidence>
<sequence>MTTKEAYNIMTLLQELEFPSAFNKARTIGLLKAGGIPTMSKLFAVTGQNNRKNAGKRAVDTEILLREVQSKDRESIRYMEAVARMNYLHARYRKAGKILNEDLLHTLGDGIVESFRIVDSDEWRKLSDMEKCAIGIFHKNLGEDMGISFTPLPSSGVGWEDGLHFLRDWTAEYEAAVARPVATNDQYVRVYVDSVTSAMPNAITILLRKIIGSELDDTMRVSLCIEAPGPTLKFLLAISKSFRKFSLRHICLPRPSFLAVKAVDDDPNPVSGLYNFNHVGFQPWYIEPTFGQPLGGRAPGTRGDKYHPQGYNLQTIGPKPQEGKGIDEMMATVEYLKKRGSSQCPFSYGRKS</sequence>
<keyword evidence="2" id="KW-1185">Reference proteome</keyword>
<evidence type="ECO:0000313" key="2">
    <source>
        <dbReference type="Proteomes" id="UP000800200"/>
    </source>
</evidence>
<dbReference type="InterPro" id="IPR046366">
    <property type="entry name" value="MPAB"/>
</dbReference>
<dbReference type="OrthoDB" id="545169at2759"/>